<sequence>MHEASRAPIFRKYLSHADSRQRFPIVSLVWGRDPATPVHDHLVWALIGVPRGAEIAQRYRVAAGGEVVEAGARKRLVAGAVDAVSPRVGDIHRAGNAAGNAFGDRTSISIHVYGGSIGAPGRSVYPGSAGRKQFVSGCPNDVLPNIWNVSKESPIS</sequence>
<dbReference type="InterPro" id="IPR014710">
    <property type="entry name" value="RmlC-like_jellyroll"/>
</dbReference>
<organism evidence="1 2">
    <name type="scientific">Paraburkholderia phenoliruptrix</name>
    <dbReference type="NCBI Taxonomy" id="252970"/>
    <lineage>
        <taxon>Bacteria</taxon>
        <taxon>Pseudomonadati</taxon>
        <taxon>Pseudomonadota</taxon>
        <taxon>Betaproteobacteria</taxon>
        <taxon>Burkholderiales</taxon>
        <taxon>Burkholderiaceae</taxon>
        <taxon>Paraburkholderia</taxon>
    </lineage>
</organism>
<keyword evidence="1" id="KW-0560">Oxidoreductase</keyword>
<evidence type="ECO:0000313" key="1">
    <source>
        <dbReference type="EMBL" id="CAB3698954.1"/>
    </source>
</evidence>
<evidence type="ECO:0000313" key="2">
    <source>
        <dbReference type="Proteomes" id="UP000494249"/>
    </source>
</evidence>
<dbReference type="EMBL" id="CADIKB010000015">
    <property type="protein sequence ID" value="CAB3698954.1"/>
    <property type="molecule type" value="Genomic_DNA"/>
</dbReference>
<dbReference type="EC" id="1.13.11.-" evidence="1"/>
<dbReference type="AlphaFoldDB" id="A0A6J5BCL5"/>
<gene>
    <name evidence="1" type="ORF">LMG22037_03394</name>
</gene>
<proteinExistence type="predicted"/>
<dbReference type="SUPFAM" id="SSF51182">
    <property type="entry name" value="RmlC-like cupins"/>
    <property type="match status" value="1"/>
</dbReference>
<keyword evidence="1" id="KW-0223">Dioxygenase</keyword>
<dbReference type="GO" id="GO:0051213">
    <property type="term" value="F:dioxygenase activity"/>
    <property type="evidence" value="ECO:0007669"/>
    <property type="project" value="UniProtKB-KW"/>
</dbReference>
<reference evidence="1 2" key="1">
    <citation type="submission" date="2020-04" db="EMBL/GenBank/DDBJ databases">
        <authorList>
            <person name="De Canck E."/>
        </authorList>
    </citation>
    <scope>NUCLEOTIDE SEQUENCE [LARGE SCALE GENOMIC DNA]</scope>
    <source>
        <strain evidence="1 2">LMG 22037</strain>
    </source>
</reference>
<accession>A0A6J5BCL5</accession>
<protein>
    <submittedName>
        <fullName evidence="1">3-mercaptopropionate dioxygenase</fullName>
        <ecNumber evidence="1">1.13.11.-</ecNumber>
    </submittedName>
</protein>
<dbReference type="InterPro" id="IPR011051">
    <property type="entry name" value="RmlC_Cupin_sf"/>
</dbReference>
<name>A0A6J5BCL5_9BURK</name>
<dbReference type="Proteomes" id="UP000494249">
    <property type="component" value="Unassembled WGS sequence"/>
</dbReference>
<dbReference type="Gene3D" id="2.60.120.10">
    <property type="entry name" value="Jelly Rolls"/>
    <property type="match status" value="1"/>
</dbReference>